<evidence type="ECO:0000313" key="2">
    <source>
        <dbReference type="Proteomes" id="UP000299102"/>
    </source>
</evidence>
<evidence type="ECO:0000313" key="1">
    <source>
        <dbReference type="EMBL" id="GBP76133.1"/>
    </source>
</evidence>
<name>A0A4C1YM28_EUMVA</name>
<sequence length="125" mass="14146">MKSKVTLTLLRRVLPRRLLPALAQCGSVAVNGLHQRRDHDVPNRWLNVISEARSEWLIRLELEVIVQSPRDQEIDRFEALDLTFANCDGRDAKFPPPSPKLALRFADCGPRAECSGRALSPEAEY</sequence>
<organism evidence="1 2">
    <name type="scientific">Eumeta variegata</name>
    <name type="common">Bagworm moth</name>
    <name type="synonym">Eumeta japonica</name>
    <dbReference type="NCBI Taxonomy" id="151549"/>
    <lineage>
        <taxon>Eukaryota</taxon>
        <taxon>Metazoa</taxon>
        <taxon>Ecdysozoa</taxon>
        <taxon>Arthropoda</taxon>
        <taxon>Hexapoda</taxon>
        <taxon>Insecta</taxon>
        <taxon>Pterygota</taxon>
        <taxon>Neoptera</taxon>
        <taxon>Endopterygota</taxon>
        <taxon>Lepidoptera</taxon>
        <taxon>Glossata</taxon>
        <taxon>Ditrysia</taxon>
        <taxon>Tineoidea</taxon>
        <taxon>Psychidae</taxon>
        <taxon>Oiketicinae</taxon>
        <taxon>Eumeta</taxon>
    </lineage>
</organism>
<keyword evidence="2" id="KW-1185">Reference proteome</keyword>
<dbReference type="Proteomes" id="UP000299102">
    <property type="component" value="Unassembled WGS sequence"/>
</dbReference>
<dbReference type="EMBL" id="BGZK01001277">
    <property type="protein sequence ID" value="GBP76133.1"/>
    <property type="molecule type" value="Genomic_DNA"/>
</dbReference>
<accession>A0A4C1YM28</accession>
<protein>
    <submittedName>
        <fullName evidence="1">Uncharacterized protein</fullName>
    </submittedName>
</protein>
<gene>
    <name evidence="1" type="ORF">EVAR_52874_1</name>
</gene>
<reference evidence="1 2" key="1">
    <citation type="journal article" date="2019" name="Commun. Biol.">
        <title>The bagworm genome reveals a unique fibroin gene that provides high tensile strength.</title>
        <authorList>
            <person name="Kono N."/>
            <person name="Nakamura H."/>
            <person name="Ohtoshi R."/>
            <person name="Tomita M."/>
            <person name="Numata K."/>
            <person name="Arakawa K."/>
        </authorList>
    </citation>
    <scope>NUCLEOTIDE SEQUENCE [LARGE SCALE GENOMIC DNA]</scope>
</reference>
<comment type="caution">
    <text evidence="1">The sequence shown here is derived from an EMBL/GenBank/DDBJ whole genome shotgun (WGS) entry which is preliminary data.</text>
</comment>
<proteinExistence type="predicted"/>
<dbReference type="AlphaFoldDB" id="A0A4C1YM28"/>